<dbReference type="EMBL" id="DTLB01000049">
    <property type="protein sequence ID" value="HFW32966.1"/>
    <property type="molecule type" value="Genomic_DNA"/>
</dbReference>
<dbReference type="PANTHER" id="PTHR43849">
    <property type="entry name" value="BLL3936 PROTEIN"/>
    <property type="match status" value="1"/>
</dbReference>
<comment type="caution">
    <text evidence="3">The sequence shown here is derived from an EMBL/GenBank/DDBJ whole genome shotgun (WGS) entry which is preliminary data.</text>
</comment>
<feature type="transmembrane region" description="Helical" evidence="1">
    <location>
        <begin position="442"/>
        <end position="464"/>
    </location>
</feature>
<keyword evidence="1" id="KW-0472">Membrane</keyword>
<dbReference type="PANTHER" id="PTHR43849:SF2">
    <property type="entry name" value="BLL3936 PROTEIN"/>
    <property type="match status" value="1"/>
</dbReference>
<dbReference type="InterPro" id="IPR010656">
    <property type="entry name" value="DctM"/>
</dbReference>
<sequence length="677" mass="74027">MSLARYFGWFLAFYSIFILFYPYLIPYLMWLPAGVRYCFDQIHLIRAIHLMLCVGALAFLAYDRKPGFYGNIILSVMSLPCAAILSITVKDPATSFMILFLWFATFPSDAVLSVLKKQMNWKFLILLLYIPATIYLIIDYEKIIYRVIFPTDLDVLVGWVMILLLLYATNIKIGWPLPAIVLVFLNYTLFGSNIPPPVGHTLRDIPLAIGKSWMETEAGIFGLPLGVSAKYIVYFTVLAGVLRAIGITKFISDFAAAFLGRAPQDVGRATTIYSAVMGMVSGSGVAVTTTVATTMLSSFRKAGYDDKFSSAFIAGTGTAALMTPPILGAAAFIMMEVMGIDYKTLIIMTILPALLYYMSLQIYLELFTKKYKLKALGEIQRKDKKEVLKEIYMLLPIAVLIYMIFRGYTVAMSVVTAIFIACLIGLVRRVKIRELLRGFSDGALDVIPVALACACAGIILHSLLVTGLGMKIEEIVRFISAGNYYISLLLLAIFTLILGMGVPPTASYVIVSALVIPATIKLAMAHGFPEIIAHYSVHVFAFYYAILADVTPPVALAAYAASAVAGQNPLRVAVLAAKIAIIKYLLAFSFVLAPAGSALLIVPMLDNPAEIIIRTVLVLGSALAINSATVGYFRGDLDTLKRAVLFVAGVMLIIPLTLTNILGLVLAAPVLLLQFRR</sequence>
<feature type="transmembrane region" description="Helical" evidence="1">
    <location>
        <begin position="68"/>
        <end position="89"/>
    </location>
</feature>
<feature type="transmembrane region" description="Helical" evidence="1">
    <location>
        <begin position="231"/>
        <end position="252"/>
    </location>
</feature>
<evidence type="ECO:0000259" key="2">
    <source>
        <dbReference type="Pfam" id="PF06808"/>
    </source>
</evidence>
<feature type="domain" description="TRAP C4-dicarboxylate transport system permease DctM subunit" evidence="2">
    <location>
        <begin position="160"/>
        <end position="593"/>
    </location>
</feature>
<proteinExistence type="predicted"/>
<reference evidence="3" key="1">
    <citation type="journal article" date="2020" name="mSystems">
        <title>Genome- and Community-Level Interaction Insights into Carbon Utilization and Element Cycling Functions of Hydrothermarchaeota in Hydrothermal Sediment.</title>
        <authorList>
            <person name="Zhou Z."/>
            <person name="Liu Y."/>
            <person name="Xu W."/>
            <person name="Pan J."/>
            <person name="Luo Z.H."/>
            <person name="Li M."/>
        </authorList>
    </citation>
    <scope>NUCLEOTIDE SEQUENCE [LARGE SCALE GENOMIC DNA]</scope>
    <source>
        <strain evidence="3">SpSt-87</strain>
    </source>
</reference>
<feature type="transmembrane region" description="Helical" evidence="1">
    <location>
        <begin position="611"/>
        <end position="633"/>
    </location>
</feature>
<feature type="transmembrane region" description="Helical" evidence="1">
    <location>
        <begin position="308"/>
        <end position="333"/>
    </location>
</feature>
<evidence type="ECO:0000256" key="1">
    <source>
        <dbReference type="SAM" id="Phobius"/>
    </source>
</evidence>
<feature type="transmembrane region" description="Helical" evidence="1">
    <location>
        <begin position="540"/>
        <end position="564"/>
    </location>
</feature>
<organism evidence="3">
    <name type="scientific">Archaeoglobus fulgidus</name>
    <dbReference type="NCBI Taxonomy" id="2234"/>
    <lineage>
        <taxon>Archaea</taxon>
        <taxon>Methanobacteriati</taxon>
        <taxon>Methanobacteriota</taxon>
        <taxon>Archaeoglobi</taxon>
        <taxon>Archaeoglobales</taxon>
        <taxon>Archaeoglobaceae</taxon>
        <taxon>Archaeoglobus</taxon>
    </lineage>
</organism>
<name>A0A7C3RIG4_ARCFL</name>
<evidence type="ECO:0000313" key="3">
    <source>
        <dbReference type="EMBL" id="HFW32966.1"/>
    </source>
</evidence>
<feature type="transmembrane region" description="Helical" evidence="1">
    <location>
        <begin position="509"/>
        <end position="528"/>
    </location>
</feature>
<feature type="transmembrane region" description="Helical" evidence="1">
    <location>
        <begin position="645"/>
        <end position="672"/>
    </location>
</feature>
<dbReference type="NCBIfam" id="TIGR02123">
    <property type="entry name" value="TRAP_fused"/>
    <property type="match status" value="1"/>
</dbReference>
<accession>A0A7C3RIG4</accession>
<dbReference type="InterPro" id="IPR011853">
    <property type="entry name" value="TRAP_DctM-Dct_fused"/>
</dbReference>
<dbReference type="Pfam" id="PF06808">
    <property type="entry name" value="DctM"/>
    <property type="match status" value="1"/>
</dbReference>
<keyword evidence="1" id="KW-1133">Transmembrane helix</keyword>
<feature type="transmembrane region" description="Helical" evidence="1">
    <location>
        <begin position="411"/>
        <end position="430"/>
    </location>
</feature>
<feature type="transmembrane region" description="Helical" evidence="1">
    <location>
        <begin position="6"/>
        <end position="31"/>
    </location>
</feature>
<feature type="transmembrane region" description="Helical" evidence="1">
    <location>
        <begin position="147"/>
        <end position="167"/>
    </location>
</feature>
<protein>
    <submittedName>
        <fullName evidence="3">TRAP transporter fused permease subunit</fullName>
    </submittedName>
</protein>
<feature type="transmembrane region" description="Helical" evidence="1">
    <location>
        <begin position="484"/>
        <end position="502"/>
    </location>
</feature>
<feature type="transmembrane region" description="Helical" evidence="1">
    <location>
        <begin position="121"/>
        <end position="138"/>
    </location>
</feature>
<feature type="transmembrane region" description="Helical" evidence="1">
    <location>
        <begin position="173"/>
        <end position="190"/>
    </location>
</feature>
<feature type="transmembrane region" description="Helical" evidence="1">
    <location>
        <begin position="43"/>
        <end position="62"/>
    </location>
</feature>
<feature type="transmembrane region" description="Helical" evidence="1">
    <location>
        <begin position="272"/>
        <end position="296"/>
    </location>
</feature>
<feature type="transmembrane region" description="Helical" evidence="1">
    <location>
        <begin position="345"/>
        <end position="366"/>
    </location>
</feature>
<dbReference type="AlphaFoldDB" id="A0A7C3RIG4"/>
<keyword evidence="1" id="KW-0812">Transmembrane</keyword>
<feature type="transmembrane region" description="Helical" evidence="1">
    <location>
        <begin position="584"/>
        <end position="605"/>
    </location>
</feature>
<feature type="transmembrane region" description="Helical" evidence="1">
    <location>
        <begin position="96"/>
        <end position="115"/>
    </location>
</feature>
<gene>
    <name evidence="3" type="ORF">ENW66_08495</name>
</gene>